<accession>A0A2P7QIF2</accession>
<evidence type="ECO:0000256" key="4">
    <source>
        <dbReference type="ARBA" id="ARBA00012381"/>
    </source>
</evidence>
<dbReference type="GO" id="GO:0035529">
    <property type="term" value="F:NADH pyrophosphatase activity"/>
    <property type="evidence" value="ECO:0007669"/>
    <property type="project" value="TreeGrafter"/>
</dbReference>
<dbReference type="InterPro" id="IPR015376">
    <property type="entry name" value="Znr_NADH_PPase"/>
</dbReference>
<keyword evidence="5" id="KW-0479">Metal-binding</keyword>
<dbReference type="CDD" id="cd03429">
    <property type="entry name" value="NUDIX_NADH_pyrophosphatase_Nudt13"/>
    <property type="match status" value="1"/>
</dbReference>
<feature type="region of interest" description="Disordered" evidence="11">
    <location>
        <begin position="292"/>
        <end position="311"/>
    </location>
</feature>
<dbReference type="EMBL" id="PXYI01000008">
    <property type="protein sequence ID" value="PSJ37753.1"/>
    <property type="molecule type" value="Genomic_DNA"/>
</dbReference>
<feature type="compositionally biased region" description="Polar residues" evidence="11">
    <location>
        <begin position="300"/>
        <end position="311"/>
    </location>
</feature>
<dbReference type="InterPro" id="IPR020476">
    <property type="entry name" value="Nudix_hydrolase"/>
</dbReference>
<name>A0A2P7QIF2_9SPHN</name>
<evidence type="ECO:0000313" key="13">
    <source>
        <dbReference type="EMBL" id="PSJ37753.1"/>
    </source>
</evidence>
<evidence type="ECO:0000256" key="3">
    <source>
        <dbReference type="ARBA" id="ARBA00009595"/>
    </source>
</evidence>
<dbReference type="InterPro" id="IPR000086">
    <property type="entry name" value="NUDIX_hydrolase_dom"/>
</dbReference>
<evidence type="ECO:0000256" key="11">
    <source>
        <dbReference type="SAM" id="MobiDB-lite"/>
    </source>
</evidence>
<comment type="cofactor">
    <cofactor evidence="1">
        <name>Mg(2+)</name>
        <dbReference type="ChEBI" id="CHEBI:18420"/>
    </cofactor>
</comment>
<dbReference type="InterPro" id="IPR020084">
    <property type="entry name" value="NUDIX_hydrolase_CS"/>
</dbReference>
<dbReference type="PRINTS" id="PR00502">
    <property type="entry name" value="NUDIXFAMILY"/>
</dbReference>
<evidence type="ECO:0000256" key="8">
    <source>
        <dbReference type="ARBA" id="ARBA00023027"/>
    </source>
</evidence>
<dbReference type="PANTHER" id="PTHR42904:SF6">
    <property type="entry name" value="NAD-CAPPED RNA HYDROLASE NUDT12"/>
    <property type="match status" value="1"/>
</dbReference>
<keyword evidence="7" id="KW-0460">Magnesium</keyword>
<keyword evidence="6 10" id="KW-0378">Hydrolase</keyword>
<evidence type="ECO:0000256" key="9">
    <source>
        <dbReference type="ARBA" id="ARBA00023679"/>
    </source>
</evidence>
<protein>
    <recommendedName>
        <fullName evidence="4">NAD(+) diphosphatase</fullName>
        <ecNumber evidence="4">3.6.1.22</ecNumber>
    </recommendedName>
</protein>
<evidence type="ECO:0000259" key="12">
    <source>
        <dbReference type="PROSITE" id="PS51462"/>
    </source>
</evidence>
<comment type="caution">
    <text evidence="13">The sequence shown here is derived from an EMBL/GenBank/DDBJ whole genome shotgun (WGS) entry which is preliminary data.</text>
</comment>
<evidence type="ECO:0000256" key="7">
    <source>
        <dbReference type="ARBA" id="ARBA00022842"/>
    </source>
</evidence>
<dbReference type="Pfam" id="PF00293">
    <property type="entry name" value="NUDIX"/>
    <property type="match status" value="1"/>
</dbReference>
<dbReference type="EC" id="3.6.1.22" evidence="4"/>
<comment type="cofactor">
    <cofactor evidence="2">
        <name>Zn(2+)</name>
        <dbReference type="ChEBI" id="CHEBI:29105"/>
    </cofactor>
</comment>
<dbReference type="PANTHER" id="PTHR42904">
    <property type="entry name" value="NUDIX HYDROLASE, NUDC SUBFAMILY"/>
    <property type="match status" value="1"/>
</dbReference>
<feature type="domain" description="Nudix hydrolase" evidence="12">
    <location>
        <begin position="147"/>
        <end position="273"/>
    </location>
</feature>
<dbReference type="AlphaFoldDB" id="A0A2P7QIF2"/>
<dbReference type="GO" id="GO:0046872">
    <property type="term" value="F:metal ion binding"/>
    <property type="evidence" value="ECO:0007669"/>
    <property type="project" value="UniProtKB-KW"/>
</dbReference>
<dbReference type="NCBIfam" id="NF001299">
    <property type="entry name" value="PRK00241.1"/>
    <property type="match status" value="1"/>
</dbReference>
<evidence type="ECO:0000256" key="2">
    <source>
        <dbReference type="ARBA" id="ARBA00001947"/>
    </source>
</evidence>
<keyword evidence="14" id="KW-1185">Reference proteome</keyword>
<dbReference type="GO" id="GO:0019677">
    <property type="term" value="P:NAD+ catabolic process"/>
    <property type="evidence" value="ECO:0007669"/>
    <property type="project" value="TreeGrafter"/>
</dbReference>
<evidence type="ECO:0000313" key="14">
    <source>
        <dbReference type="Proteomes" id="UP000241167"/>
    </source>
</evidence>
<dbReference type="PROSITE" id="PS00893">
    <property type="entry name" value="NUDIX_BOX"/>
    <property type="match status" value="1"/>
</dbReference>
<comment type="similarity">
    <text evidence="3">Belongs to the Nudix hydrolase family. NudC subfamily.</text>
</comment>
<dbReference type="InterPro" id="IPR049734">
    <property type="entry name" value="NudC-like_C"/>
</dbReference>
<proteinExistence type="inferred from homology"/>
<organism evidence="13 14">
    <name type="scientific">Allosphingosinicella deserti</name>
    <dbReference type="NCBI Taxonomy" id="2116704"/>
    <lineage>
        <taxon>Bacteria</taxon>
        <taxon>Pseudomonadati</taxon>
        <taxon>Pseudomonadota</taxon>
        <taxon>Alphaproteobacteria</taxon>
        <taxon>Sphingomonadales</taxon>
        <taxon>Sphingomonadaceae</taxon>
        <taxon>Allosphingosinicella</taxon>
    </lineage>
</organism>
<dbReference type="Proteomes" id="UP000241167">
    <property type="component" value="Unassembled WGS sequence"/>
</dbReference>
<dbReference type="InterPro" id="IPR015797">
    <property type="entry name" value="NUDIX_hydrolase-like_dom_sf"/>
</dbReference>
<gene>
    <name evidence="13" type="ORF">C7I55_21360</name>
</gene>
<evidence type="ECO:0000256" key="1">
    <source>
        <dbReference type="ARBA" id="ARBA00001946"/>
    </source>
</evidence>
<evidence type="ECO:0000256" key="6">
    <source>
        <dbReference type="ARBA" id="ARBA00022801"/>
    </source>
</evidence>
<reference evidence="13 14" key="1">
    <citation type="submission" date="2018-03" db="EMBL/GenBank/DDBJ databases">
        <title>The draft genome of Sphingosinicella sp. GL-C-18.</title>
        <authorList>
            <person name="Liu L."/>
            <person name="Li L."/>
            <person name="Liang L."/>
            <person name="Zhang X."/>
            <person name="Wang T."/>
        </authorList>
    </citation>
    <scope>NUCLEOTIDE SEQUENCE [LARGE SCALE GENOMIC DNA]</scope>
    <source>
        <strain evidence="13 14">GL-C-18</strain>
    </source>
</reference>
<keyword evidence="8" id="KW-0520">NAD</keyword>
<dbReference type="InterPro" id="IPR050241">
    <property type="entry name" value="NAD-cap_RNA_hydrolase_NudC"/>
</dbReference>
<evidence type="ECO:0000256" key="10">
    <source>
        <dbReference type="RuleBase" id="RU003476"/>
    </source>
</evidence>
<dbReference type="Gene3D" id="3.90.79.20">
    <property type="match status" value="1"/>
</dbReference>
<comment type="catalytic activity">
    <reaction evidence="9">
        <text>a 5'-end NAD(+)-phospho-ribonucleoside in mRNA + H2O = a 5'-end phospho-adenosine-phospho-ribonucleoside in mRNA + beta-nicotinamide D-ribonucleotide + 2 H(+)</text>
        <dbReference type="Rhea" id="RHEA:60876"/>
        <dbReference type="Rhea" id="RHEA-COMP:15698"/>
        <dbReference type="Rhea" id="RHEA-COMP:15719"/>
        <dbReference type="ChEBI" id="CHEBI:14649"/>
        <dbReference type="ChEBI" id="CHEBI:15377"/>
        <dbReference type="ChEBI" id="CHEBI:15378"/>
        <dbReference type="ChEBI" id="CHEBI:144029"/>
        <dbReference type="ChEBI" id="CHEBI:144051"/>
    </reaction>
    <physiologicalReaction direction="left-to-right" evidence="9">
        <dbReference type="Rhea" id="RHEA:60877"/>
    </physiologicalReaction>
</comment>
<dbReference type="PROSITE" id="PS51462">
    <property type="entry name" value="NUDIX"/>
    <property type="match status" value="1"/>
</dbReference>
<dbReference type="GO" id="GO:0006742">
    <property type="term" value="P:NADP+ catabolic process"/>
    <property type="evidence" value="ECO:0007669"/>
    <property type="project" value="TreeGrafter"/>
</dbReference>
<dbReference type="Pfam" id="PF09297">
    <property type="entry name" value="Zn_ribbon_NUD"/>
    <property type="match status" value="1"/>
</dbReference>
<sequence>MTRTGFTGASIDRADNLRLDEGRVAELAAHEGALLMQLEGLDPVLDAEGRLTWSPLNGAAERIFLGLQGEVPLFAPLIRTEPGQRAWSVFGLLARMAAEDAALWGGAKSLIEWHNRHLFCGVCGTATAVYRAGWGRRCGNCGADHFPRVDPVVIMLAEYDGKVLLARQPQYPPRRYSALAGFIEPGESVEEAVAREIMEEAGIGVRNVRYVASQPWPFPGQLMMACVAEALSDAIVLDTTELEHGFWASRDEVRAALAGERDAPFLAPPPFAIAYTLLRWWVDEGRAGAAHASSKGMRFSSDQGSSEPDAL</sequence>
<dbReference type="RefSeq" id="WP_106515065.1">
    <property type="nucleotide sequence ID" value="NZ_PXYI01000008.1"/>
</dbReference>
<dbReference type="OrthoDB" id="9791656at2"/>
<dbReference type="SUPFAM" id="SSF55811">
    <property type="entry name" value="Nudix"/>
    <property type="match status" value="1"/>
</dbReference>
<evidence type="ECO:0000256" key="5">
    <source>
        <dbReference type="ARBA" id="ARBA00022723"/>
    </source>
</evidence>
<dbReference type="GO" id="GO:0005829">
    <property type="term" value="C:cytosol"/>
    <property type="evidence" value="ECO:0007669"/>
    <property type="project" value="TreeGrafter"/>
</dbReference>
<dbReference type="Gene3D" id="3.90.79.10">
    <property type="entry name" value="Nucleoside Triphosphate Pyrophosphohydrolase"/>
    <property type="match status" value="1"/>
</dbReference>